<dbReference type="GO" id="GO:0016810">
    <property type="term" value="F:hydrolase activity, acting on carbon-nitrogen (but not peptide) bonds"/>
    <property type="evidence" value="ECO:0007669"/>
    <property type="project" value="InterPro"/>
</dbReference>
<dbReference type="Pfam" id="PF01979">
    <property type="entry name" value="Amidohydro_1"/>
    <property type="match status" value="1"/>
</dbReference>
<evidence type="ECO:0000259" key="1">
    <source>
        <dbReference type="Pfam" id="PF01979"/>
    </source>
</evidence>
<dbReference type="Proteomes" id="UP000189818">
    <property type="component" value="Unassembled WGS sequence"/>
</dbReference>
<proteinExistence type="predicted"/>
<dbReference type="SUPFAM" id="SSF51338">
    <property type="entry name" value="Composite domain of metallo-dependent hydrolases"/>
    <property type="match status" value="2"/>
</dbReference>
<sequence length="413" mass="43298">MKLLFAGGKVWDGLAREAVAADVLVEDQHVATVGAVPAARCEGARRIDAHGATLIPGMVDAHAHLSFPVVTYAYQIEDTPPEETVLITMHNARTLLDAGFTGAVGAGSPKLRAEVVIRNEIEAGRIPGPRLMASTPTLTATGGLNDTAQIHQGRDVAAMVVDGADACRRAVRTGYREGVDLVKVNVSGDDFFPRPSGRTTTLAEDEMRAIGEACAALGLPISAHARSAESIKRALRAGATLINHADFADEEALDMLEAAKDRVFVAPTIGYYHSLLHDSPFDRATLDRMGVEAAMASNVEVHRELRRRGVRAVIGGDYGLAWQPNGANARDVGHFVTYLGYSPCEALVAATRNGGELMGQGAGGIVPGAPADLLLVDGDPLANPALLARSDALLAIVKGGGLHKSPAVPERIA</sequence>
<dbReference type="InterPro" id="IPR011059">
    <property type="entry name" value="Metal-dep_hydrolase_composite"/>
</dbReference>
<gene>
    <name evidence="2" type="ORF">SAMN06295920_101537</name>
</gene>
<dbReference type="PANTHER" id="PTHR43135">
    <property type="entry name" value="ALPHA-D-RIBOSE 1-METHYLPHOSPHONATE 5-TRIPHOSPHATE DIPHOSPHATASE"/>
    <property type="match status" value="1"/>
</dbReference>
<dbReference type="InterPro" id="IPR051781">
    <property type="entry name" value="Metallo-dep_Hydrolase"/>
</dbReference>
<reference evidence="3" key="1">
    <citation type="submission" date="2017-02" db="EMBL/GenBank/DDBJ databases">
        <authorList>
            <person name="Varghese N."/>
            <person name="Submissions S."/>
        </authorList>
    </citation>
    <scope>NUCLEOTIDE SEQUENCE [LARGE SCALE GENOMIC DNA]</scope>
    <source>
        <strain evidence="3">UM2</strain>
    </source>
</reference>
<protein>
    <submittedName>
        <fullName evidence="2">Imidazolonepropionase</fullName>
    </submittedName>
</protein>
<keyword evidence="3" id="KW-1185">Reference proteome</keyword>
<dbReference type="Gene3D" id="2.30.40.10">
    <property type="entry name" value="Urease, subunit C, domain 1"/>
    <property type="match status" value="1"/>
</dbReference>
<accession>A0A1T5A3A5</accession>
<evidence type="ECO:0000313" key="3">
    <source>
        <dbReference type="Proteomes" id="UP000189818"/>
    </source>
</evidence>
<dbReference type="AlphaFoldDB" id="A0A1T5A3A5"/>
<dbReference type="OrthoDB" id="8098664at2"/>
<evidence type="ECO:0000313" key="2">
    <source>
        <dbReference type="EMBL" id="SKB29491.1"/>
    </source>
</evidence>
<dbReference type="EMBL" id="FUYM01000001">
    <property type="protein sequence ID" value="SKB29491.1"/>
    <property type="molecule type" value="Genomic_DNA"/>
</dbReference>
<dbReference type="InterPro" id="IPR032466">
    <property type="entry name" value="Metal_Hydrolase"/>
</dbReference>
<name>A0A1T5A3A5_9SPHN</name>
<dbReference type="Gene3D" id="3.20.20.140">
    <property type="entry name" value="Metal-dependent hydrolases"/>
    <property type="match status" value="1"/>
</dbReference>
<dbReference type="STRING" id="439228.SAMN06295920_101537"/>
<feature type="domain" description="Amidohydrolase-related" evidence="1">
    <location>
        <begin position="53"/>
        <end position="400"/>
    </location>
</feature>
<organism evidence="2 3">
    <name type="scientific">Rhizorhabdus histidinilytica</name>
    <dbReference type="NCBI Taxonomy" id="439228"/>
    <lineage>
        <taxon>Bacteria</taxon>
        <taxon>Pseudomonadati</taxon>
        <taxon>Pseudomonadota</taxon>
        <taxon>Alphaproteobacteria</taxon>
        <taxon>Sphingomonadales</taxon>
        <taxon>Sphingomonadaceae</taxon>
        <taxon>Rhizorhabdus</taxon>
    </lineage>
</organism>
<dbReference type="InterPro" id="IPR006680">
    <property type="entry name" value="Amidohydro-rel"/>
</dbReference>
<dbReference type="SUPFAM" id="SSF51556">
    <property type="entry name" value="Metallo-dependent hydrolases"/>
    <property type="match status" value="1"/>
</dbReference>
<dbReference type="RefSeq" id="WP_079646466.1">
    <property type="nucleotide sequence ID" value="NZ_FUYM01000001.1"/>
</dbReference>
<dbReference type="PANTHER" id="PTHR43135:SF3">
    <property type="entry name" value="ALPHA-D-RIBOSE 1-METHYLPHOSPHONATE 5-TRIPHOSPHATE DIPHOSPHATASE"/>
    <property type="match status" value="1"/>
</dbReference>